<dbReference type="InterPro" id="IPR055348">
    <property type="entry name" value="DctQ"/>
</dbReference>
<proteinExistence type="inferred from homology"/>
<name>A0A348WIP6_9RHOB</name>
<dbReference type="AlphaFoldDB" id="A0A348WIP6"/>
<feature type="transmembrane region" description="Helical" evidence="9">
    <location>
        <begin position="87"/>
        <end position="109"/>
    </location>
</feature>
<evidence type="ECO:0000256" key="2">
    <source>
        <dbReference type="ARBA" id="ARBA00022448"/>
    </source>
</evidence>
<evidence type="ECO:0000256" key="9">
    <source>
        <dbReference type="RuleBase" id="RU369079"/>
    </source>
</evidence>
<keyword evidence="5 9" id="KW-0812">Transmembrane</keyword>
<keyword evidence="2 9" id="KW-0813">Transport</keyword>
<keyword evidence="4 9" id="KW-0997">Cell inner membrane</keyword>
<dbReference type="RefSeq" id="WP_009814629.1">
    <property type="nucleotide sequence ID" value="NZ_CAXAXR010000008.1"/>
</dbReference>
<dbReference type="GO" id="GO:0022857">
    <property type="term" value="F:transmembrane transporter activity"/>
    <property type="evidence" value="ECO:0007669"/>
    <property type="project" value="UniProtKB-UniRule"/>
</dbReference>
<feature type="transmembrane region" description="Helical" evidence="9">
    <location>
        <begin position="15"/>
        <end position="37"/>
    </location>
</feature>
<organism evidence="11 12">
    <name type="scientific">Roseovarius nubinhibens</name>
    <dbReference type="NCBI Taxonomy" id="314263"/>
    <lineage>
        <taxon>Bacteria</taxon>
        <taxon>Pseudomonadati</taxon>
        <taxon>Pseudomonadota</taxon>
        <taxon>Alphaproteobacteria</taxon>
        <taxon>Rhodobacterales</taxon>
        <taxon>Roseobacteraceae</taxon>
        <taxon>Roseovarius</taxon>
    </lineage>
</organism>
<sequence>MTQLLILLGRVNERLALAAGLLLLLSVSVTLFDVVARPLGLSLGGTDELSGYAMAIATSWGMSYALTNLTHVRIDLVRARGSAPVRAWFDAVSILSLAAVAVTIGYRGWPVLAKSIKNGSTANTTLETPLWIPQSLWMAGWLWFALSGVVLAVVVCVFLAGGKHAEIDEFAGTRGEI</sequence>
<comment type="subunit">
    <text evidence="9">The complex comprises the extracytoplasmic solute receptor protein and the two transmembrane proteins.</text>
</comment>
<dbReference type="PANTHER" id="PTHR35011">
    <property type="entry name" value="2,3-DIKETO-L-GULONATE TRAP TRANSPORTER SMALL PERMEASE PROTEIN YIAM"/>
    <property type="match status" value="1"/>
</dbReference>
<reference evidence="11 12" key="1">
    <citation type="journal article" date="2018" name="Nat. Biotechnol.">
        <title>A standardized bacterial taxonomy based on genome phylogeny substantially revises the tree of life.</title>
        <authorList>
            <person name="Parks D.H."/>
            <person name="Chuvochina M."/>
            <person name="Waite D.W."/>
            <person name="Rinke C."/>
            <person name="Skarshewski A."/>
            <person name="Chaumeil P.A."/>
            <person name="Hugenholtz P."/>
        </authorList>
    </citation>
    <scope>NUCLEOTIDE SEQUENCE [LARGE SCALE GENOMIC DNA]</scope>
    <source>
        <strain evidence="11">UBA9169</strain>
    </source>
</reference>
<comment type="caution">
    <text evidence="11">The sequence shown here is derived from an EMBL/GenBank/DDBJ whole genome shotgun (WGS) entry which is preliminary data.</text>
</comment>
<comment type="function">
    <text evidence="9">Part of the tripartite ATP-independent periplasmic (TRAP) transport system.</text>
</comment>
<evidence type="ECO:0000313" key="12">
    <source>
        <dbReference type="Proteomes" id="UP000264719"/>
    </source>
</evidence>
<dbReference type="Proteomes" id="UP000264719">
    <property type="component" value="Unassembled WGS sequence"/>
</dbReference>
<keyword evidence="6 9" id="KW-1133">Transmembrane helix</keyword>
<comment type="subcellular location">
    <subcellularLocation>
        <location evidence="1 9">Cell inner membrane</location>
        <topology evidence="1 9">Multi-pass membrane protein</topology>
    </subcellularLocation>
</comment>
<evidence type="ECO:0000256" key="7">
    <source>
        <dbReference type="ARBA" id="ARBA00023136"/>
    </source>
</evidence>
<feature type="transmembrane region" description="Helical" evidence="9">
    <location>
        <begin position="49"/>
        <end position="66"/>
    </location>
</feature>
<evidence type="ECO:0000256" key="3">
    <source>
        <dbReference type="ARBA" id="ARBA00022475"/>
    </source>
</evidence>
<evidence type="ECO:0000256" key="4">
    <source>
        <dbReference type="ARBA" id="ARBA00022519"/>
    </source>
</evidence>
<dbReference type="EMBL" id="DMVW01000204">
    <property type="protein sequence ID" value="HAR54408.1"/>
    <property type="molecule type" value="Genomic_DNA"/>
</dbReference>
<evidence type="ECO:0000256" key="6">
    <source>
        <dbReference type="ARBA" id="ARBA00022989"/>
    </source>
</evidence>
<dbReference type="Pfam" id="PF04290">
    <property type="entry name" value="DctQ"/>
    <property type="match status" value="1"/>
</dbReference>
<accession>A0A348WIP6</accession>
<evidence type="ECO:0000256" key="5">
    <source>
        <dbReference type="ARBA" id="ARBA00022692"/>
    </source>
</evidence>
<evidence type="ECO:0000313" key="11">
    <source>
        <dbReference type="EMBL" id="HAR54408.1"/>
    </source>
</evidence>
<feature type="transmembrane region" description="Helical" evidence="9">
    <location>
        <begin position="140"/>
        <end position="160"/>
    </location>
</feature>
<keyword evidence="7 9" id="KW-0472">Membrane</keyword>
<dbReference type="InterPro" id="IPR007387">
    <property type="entry name" value="TRAP_DctQ"/>
</dbReference>
<evidence type="ECO:0000259" key="10">
    <source>
        <dbReference type="Pfam" id="PF04290"/>
    </source>
</evidence>
<gene>
    <name evidence="11" type="ORF">DCS45_21415</name>
</gene>
<dbReference type="PANTHER" id="PTHR35011:SF4">
    <property type="entry name" value="SLL1102 PROTEIN"/>
    <property type="match status" value="1"/>
</dbReference>
<evidence type="ECO:0000256" key="1">
    <source>
        <dbReference type="ARBA" id="ARBA00004429"/>
    </source>
</evidence>
<evidence type="ECO:0000256" key="8">
    <source>
        <dbReference type="ARBA" id="ARBA00038436"/>
    </source>
</evidence>
<protein>
    <recommendedName>
        <fullName evidence="9">TRAP transporter small permease protein</fullName>
    </recommendedName>
</protein>
<comment type="similarity">
    <text evidence="8 9">Belongs to the TRAP transporter small permease family.</text>
</comment>
<dbReference type="GO" id="GO:0005886">
    <property type="term" value="C:plasma membrane"/>
    <property type="evidence" value="ECO:0007669"/>
    <property type="project" value="UniProtKB-SubCell"/>
</dbReference>
<feature type="domain" description="Tripartite ATP-independent periplasmic transporters DctQ component" evidence="10">
    <location>
        <begin position="27"/>
        <end position="150"/>
    </location>
</feature>
<keyword evidence="3" id="KW-1003">Cell membrane</keyword>